<keyword evidence="6" id="KW-0067">ATP-binding</keyword>
<protein>
    <recommendedName>
        <fullName evidence="1">non-specific serine/threonine protein kinase</fullName>
        <ecNumber evidence="1">2.7.11.1</ecNumber>
    </recommendedName>
</protein>
<dbReference type="EC" id="2.7.11.1" evidence="1"/>
<comment type="catalytic activity">
    <reaction evidence="8">
        <text>L-seryl-[protein] + ATP = O-phospho-L-seryl-[protein] + ADP + H(+)</text>
        <dbReference type="Rhea" id="RHEA:17989"/>
        <dbReference type="Rhea" id="RHEA-COMP:9863"/>
        <dbReference type="Rhea" id="RHEA-COMP:11604"/>
        <dbReference type="ChEBI" id="CHEBI:15378"/>
        <dbReference type="ChEBI" id="CHEBI:29999"/>
        <dbReference type="ChEBI" id="CHEBI:30616"/>
        <dbReference type="ChEBI" id="CHEBI:83421"/>
        <dbReference type="ChEBI" id="CHEBI:456216"/>
        <dbReference type="EC" id="2.7.11.1"/>
    </reaction>
</comment>
<organism evidence="10 11">
    <name type="scientific">Crepidotus variabilis</name>
    <dbReference type="NCBI Taxonomy" id="179855"/>
    <lineage>
        <taxon>Eukaryota</taxon>
        <taxon>Fungi</taxon>
        <taxon>Dikarya</taxon>
        <taxon>Basidiomycota</taxon>
        <taxon>Agaricomycotina</taxon>
        <taxon>Agaricomycetes</taxon>
        <taxon>Agaricomycetidae</taxon>
        <taxon>Agaricales</taxon>
        <taxon>Agaricineae</taxon>
        <taxon>Crepidotaceae</taxon>
        <taxon>Crepidotus</taxon>
    </lineage>
</organism>
<evidence type="ECO:0000256" key="7">
    <source>
        <dbReference type="ARBA" id="ARBA00047899"/>
    </source>
</evidence>
<keyword evidence="5 10" id="KW-0418">Kinase</keyword>
<evidence type="ECO:0000313" key="11">
    <source>
        <dbReference type="Proteomes" id="UP000807306"/>
    </source>
</evidence>
<dbReference type="EMBL" id="MU157841">
    <property type="protein sequence ID" value="KAF9530242.1"/>
    <property type="molecule type" value="Genomic_DNA"/>
</dbReference>
<reference evidence="10" key="1">
    <citation type="submission" date="2020-11" db="EMBL/GenBank/DDBJ databases">
        <authorList>
            <consortium name="DOE Joint Genome Institute"/>
            <person name="Ahrendt S."/>
            <person name="Riley R."/>
            <person name="Andreopoulos W."/>
            <person name="Labutti K."/>
            <person name="Pangilinan J."/>
            <person name="Ruiz-Duenas F.J."/>
            <person name="Barrasa J.M."/>
            <person name="Sanchez-Garcia M."/>
            <person name="Camarero S."/>
            <person name="Miyauchi S."/>
            <person name="Serrano A."/>
            <person name="Linde D."/>
            <person name="Babiker R."/>
            <person name="Drula E."/>
            <person name="Ayuso-Fernandez I."/>
            <person name="Pacheco R."/>
            <person name="Padilla G."/>
            <person name="Ferreira P."/>
            <person name="Barriuso J."/>
            <person name="Kellner H."/>
            <person name="Castanera R."/>
            <person name="Alfaro M."/>
            <person name="Ramirez L."/>
            <person name="Pisabarro A.G."/>
            <person name="Kuo A."/>
            <person name="Tritt A."/>
            <person name="Lipzen A."/>
            <person name="He G."/>
            <person name="Yan M."/>
            <person name="Ng V."/>
            <person name="Cullen D."/>
            <person name="Martin F."/>
            <person name="Rosso M.-N."/>
            <person name="Henrissat B."/>
            <person name="Hibbett D."/>
            <person name="Martinez A.T."/>
            <person name="Grigoriev I.V."/>
        </authorList>
    </citation>
    <scope>NUCLEOTIDE SEQUENCE</scope>
    <source>
        <strain evidence="10">CBS 506.95</strain>
    </source>
</reference>
<evidence type="ECO:0000256" key="3">
    <source>
        <dbReference type="ARBA" id="ARBA00022679"/>
    </source>
</evidence>
<dbReference type="InterPro" id="IPR008271">
    <property type="entry name" value="Ser/Thr_kinase_AS"/>
</dbReference>
<dbReference type="InterPro" id="IPR011009">
    <property type="entry name" value="Kinase-like_dom_sf"/>
</dbReference>
<keyword evidence="3" id="KW-0808">Transferase</keyword>
<evidence type="ECO:0000259" key="9">
    <source>
        <dbReference type="PROSITE" id="PS50011"/>
    </source>
</evidence>
<sequence>MSETKTKPTPPTLADFELGEELAWGSLATIVDVVFKRNQKHYALKILNKAQLVKKKVIRSALIEKDALIALGTRPNPHQGIVRLHHCFQDNTHLYFALDLATHGDLKALVLKLGSVSLDCARFYTAQMVDAVQYLHVSGISHRDIKPENVLLDAEWRIKLCDFGCAWVGTPKDMDVSRTNTFVGTAAYISPELLERSKSHPTSPDLWAIGCTLHFFLFGASPFLAATDYLTMKRVREQDYSIPEACDANAASLIRALLVSDPTERLGVSPKSSPSKLRQHPFFVGHPTKGTDGGSQNVASSPQKRWLTVEWEALWTKPAPEIEVGPYRIKPQQPVETDDLWESFEGLEIVKE</sequence>
<keyword evidence="2" id="KW-0723">Serine/threonine-protein kinase</keyword>
<comment type="caution">
    <text evidence="10">The sequence shown here is derived from an EMBL/GenBank/DDBJ whole genome shotgun (WGS) entry which is preliminary data.</text>
</comment>
<dbReference type="InterPro" id="IPR050236">
    <property type="entry name" value="Ser_Thr_kinase_AGC"/>
</dbReference>
<dbReference type="Gene3D" id="1.10.510.10">
    <property type="entry name" value="Transferase(Phosphotransferase) domain 1"/>
    <property type="match status" value="1"/>
</dbReference>
<evidence type="ECO:0000256" key="4">
    <source>
        <dbReference type="ARBA" id="ARBA00022741"/>
    </source>
</evidence>
<name>A0A9P6EJK8_9AGAR</name>
<keyword evidence="4" id="KW-0547">Nucleotide-binding</keyword>
<dbReference type="PROSITE" id="PS50011">
    <property type="entry name" value="PROTEIN_KINASE_DOM"/>
    <property type="match status" value="1"/>
</dbReference>
<dbReference type="GO" id="GO:0005524">
    <property type="term" value="F:ATP binding"/>
    <property type="evidence" value="ECO:0007669"/>
    <property type="project" value="UniProtKB-KW"/>
</dbReference>
<evidence type="ECO:0000256" key="1">
    <source>
        <dbReference type="ARBA" id="ARBA00012513"/>
    </source>
</evidence>
<evidence type="ECO:0000256" key="6">
    <source>
        <dbReference type="ARBA" id="ARBA00022840"/>
    </source>
</evidence>
<gene>
    <name evidence="10" type="ORF">CPB83DRAFT_851233</name>
</gene>
<dbReference type="Gene3D" id="3.30.200.20">
    <property type="entry name" value="Phosphorylase Kinase, domain 1"/>
    <property type="match status" value="1"/>
</dbReference>
<evidence type="ECO:0000313" key="10">
    <source>
        <dbReference type="EMBL" id="KAF9530242.1"/>
    </source>
</evidence>
<dbReference type="SMART" id="SM00220">
    <property type="entry name" value="S_TKc"/>
    <property type="match status" value="1"/>
</dbReference>
<comment type="catalytic activity">
    <reaction evidence="7">
        <text>L-threonyl-[protein] + ATP = O-phospho-L-threonyl-[protein] + ADP + H(+)</text>
        <dbReference type="Rhea" id="RHEA:46608"/>
        <dbReference type="Rhea" id="RHEA-COMP:11060"/>
        <dbReference type="Rhea" id="RHEA-COMP:11605"/>
        <dbReference type="ChEBI" id="CHEBI:15378"/>
        <dbReference type="ChEBI" id="CHEBI:30013"/>
        <dbReference type="ChEBI" id="CHEBI:30616"/>
        <dbReference type="ChEBI" id="CHEBI:61977"/>
        <dbReference type="ChEBI" id="CHEBI:456216"/>
        <dbReference type="EC" id="2.7.11.1"/>
    </reaction>
</comment>
<dbReference type="AlphaFoldDB" id="A0A9P6EJK8"/>
<dbReference type="Proteomes" id="UP000807306">
    <property type="component" value="Unassembled WGS sequence"/>
</dbReference>
<proteinExistence type="predicted"/>
<dbReference type="GO" id="GO:0004674">
    <property type="term" value="F:protein serine/threonine kinase activity"/>
    <property type="evidence" value="ECO:0007669"/>
    <property type="project" value="UniProtKB-KW"/>
</dbReference>
<accession>A0A9P6EJK8</accession>
<dbReference type="PANTHER" id="PTHR24356:SF163">
    <property type="entry name" value="3-PHOSPHOINOSITIDE-DEPENDENT PROTEIN KINASE 1-RELATED"/>
    <property type="match status" value="1"/>
</dbReference>
<dbReference type="Pfam" id="PF00069">
    <property type="entry name" value="Pkinase"/>
    <property type="match status" value="1"/>
</dbReference>
<evidence type="ECO:0000256" key="5">
    <source>
        <dbReference type="ARBA" id="ARBA00022777"/>
    </source>
</evidence>
<dbReference type="PROSITE" id="PS00108">
    <property type="entry name" value="PROTEIN_KINASE_ST"/>
    <property type="match status" value="1"/>
</dbReference>
<keyword evidence="11" id="KW-1185">Reference proteome</keyword>
<dbReference type="InterPro" id="IPR000719">
    <property type="entry name" value="Prot_kinase_dom"/>
</dbReference>
<dbReference type="GO" id="GO:0035556">
    <property type="term" value="P:intracellular signal transduction"/>
    <property type="evidence" value="ECO:0007669"/>
    <property type="project" value="TreeGrafter"/>
</dbReference>
<dbReference type="OrthoDB" id="347657at2759"/>
<evidence type="ECO:0000256" key="8">
    <source>
        <dbReference type="ARBA" id="ARBA00048679"/>
    </source>
</evidence>
<dbReference type="PANTHER" id="PTHR24356">
    <property type="entry name" value="SERINE/THREONINE-PROTEIN KINASE"/>
    <property type="match status" value="1"/>
</dbReference>
<feature type="domain" description="Protein kinase" evidence="9">
    <location>
        <begin position="16"/>
        <end position="283"/>
    </location>
</feature>
<evidence type="ECO:0000256" key="2">
    <source>
        <dbReference type="ARBA" id="ARBA00022527"/>
    </source>
</evidence>
<dbReference type="SUPFAM" id="SSF56112">
    <property type="entry name" value="Protein kinase-like (PK-like)"/>
    <property type="match status" value="1"/>
</dbReference>